<proteinExistence type="inferred from homology"/>
<dbReference type="CDD" id="cd02440">
    <property type="entry name" value="AdoMet_MTases"/>
    <property type="match status" value="1"/>
</dbReference>
<dbReference type="RefSeq" id="WP_119424679.1">
    <property type="nucleotide sequence ID" value="NZ_QQXK01000014.1"/>
</dbReference>
<protein>
    <submittedName>
        <fullName evidence="5">Class I SAM-dependent methyltransferase</fullName>
    </submittedName>
</protein>
<evidence type="ECO:0000313" key="5">
    <source>
        <dbReference type="EMBL" id="RII42228.1"/>
    </source>
</evidence>
<evidence type="ECO:0000256" key="1">
    <source>
        <dbReference type="ARBA" id="ARBA00008361"/>
    </source>
</evidence>
<organism evidence="5 6">
    <name type="scientific">Galactobacter valiniphilus</name>
    <dbReference type="NCBI Taxonomy" id="2676122"/>
    <lineage>
        <taxon>Bacteria</taxon>
        <taxon>Bacillati</taxon>
        <taxon>Actinomycetota</taxon>
        <taxon>Actinomycetes</taxon>
        <taxon>Micrococcales</taxon>
        <taxon>Micrococcaceae</taxon>
        <taxon>Galactobacter</taxon>
    </lineage>
</organism>
<dbReference type="SUPFAM" id="SSF53335">
    <property type="entry name" value="S-adenosyl-L-methionine-dependent methyltransferases"/>
    <property type="match status" value="1"/>
</dbReference>
<evidence type="ECO:0000256" key="2">
    <source>
        <dbReference type="ARBA" id="ARBA00022603"/>
    </source>
</evidence>
<dbReference type="InterPro" id="IPR013216">
    <property type="entry name" value="Methyltransf_11"/>
</dbReference>
<evidence type="ECO:0000256" key="3">
    <source>
        <dbReference type="ARBA" id="ARBA00022679"/>
    </source>
</evidence>
<dbReference type="Gene3D" id="3.40.50.150">
    <property type="entry name" value="Vaccinia Virus protein VP39"/>
    <property type="match status" value="1"/>
</dbReference>
<evidence type="ECO:0000259" key="4">
    <source>
        <dbReference type="Pfam" id="PF08241"/>
    </source>
</evidence>
<comment type="similarity">
    <text evidence="1">Belongs to the methyltransferase superfamily.</text>
</comment>
<dbReference type="GO" id="GO:0032259">
    <property type="term" value="P:methylation"/>
    <property type="evidence" value="ECO:0007669"/>
    <property type="project" value="UniProtKB-KW"/>
</dbReference>
<feature type="domain" description="Methyltransferase type 11" evidence="4">
    <location>
        <begin position="63"/>
        <end position="153"/>
    </location>
</feature>
<accession>A0A399J9M5</accession>
<keyword evidence="2 5" id="KW-0489">Methyltransferase</keyword>
<keyword evidence="3 5" id="KW-0808">Transferase</keyword>
<dbReference type="PANTHER" id="PTHR44942">
    <property type="entry name" value="METHYLTRANSF_11 DOMAIN-CONTAINING PROTEIN"/>
    <property type="match status" value="1"/>
</dbReference>
<dbReference type="InterPro" id="IPR029063">
    <property type="entry name" value="SAM-dependent_MTases_sf"/>
</dbReference>
<sequence>MTTLVDSPTNAAVSPLTAAGARAELAATFLGNGANYDRYRPGFPLETVRRVAAARGGLLGDVLDLGAGTGKLTELLVPRADAVTAIDPSADMLAQLSAKLPAVDTRVGLAEDLPLASGSVDVVTVAQAFHWFDRDAASAEIARVLRPGGVLAIVWTVPDPRCAWDRACYRLAHPPRDLGDDDGALALGGDVHTPALPGFETLRGERLRWSEHLTRSDYLQRWGTVSTLLASSEEQRAATLAGMEAILDADPDSAGRQLLKVRHITEVITYRVR</sequence>
<dbReference type="EMBL" id="QQXK01000014">
    <property type="protein sequence ID" value="RII42228.1"/>
    <property type="molecule type" value="Genomic_DNA"/>
</dbReference>
<dbReference type="AlphaFoldDB" id="A0A399J9M5"/>
<keyword evidence="6" id="KW-1185">Reference proteome</keyword>
<gene>
    <name evidence="5" type="ORF">DWB68_08335</name>
</gene>
<evidence type="ECO:0000313" key="6">
    <source>
        <dbReference type="Proteomes" id="UP000265419"/>
    </source>
</evidence>
<comment type="caution">
    <text evidence="5">The sequence shown here is derived from an EMBL/GenBank/DDBJ whole genome shotgun (WGS) entry which is preliminary data.</text>
</comment>
<dbReference type="InterPro" id="IPR051052">
    <property type="entry name" value="Diverse_substrate_MTase"/>
</dbReference>
<reference evidence="5 6" key="1">
    <citation type="submission" date="2018-07" db="EMBL/GenBank/DDBJ databases">
        <title>Arthrobacter sp. nov., isolated from raw cow's milk with high bacterial count.</title>
        <authorList>
            <person name="Hahne J."/>
            <person name="Isele D."/>
            <person name="Lipski A."/>
        </authorList>
    </citation>
    <scope>NUCLEOTIDE SEQUENCE [LARGE SCALE GENOMIC DNA]</scope>
    <source>
        <strain evidence="5 6">JZ R-35</strain>
    </source>
</reference>
<name>A0A399J9M5_9MICC</name>
<dbReference type="PANTHER" id="PTHR44942:SF4">
    <property type="entry name" value="METHYLTRANSFERASE TYPE 11 DOMAIN-CONTAINING PROTEIN"/>
    <property type="match status" value="1"/>
</dbReference>
<dbReference type="Pfam" id="PF08241">
    <property type="entry name" value="Methyltransf_11"/>
    <property type="match status" value="1"/>
</dbReference>
<dbReference type="GO" id="GO:0008757">
    <property type="term" value="F:S-adenosylmethionine-dependent methyltransferase activity"/>
    <property type="evidence" value="ECO:0007669"/>
    <property type="project" value="InterPro"/>
</dbReference>
<dbReference type="Proteomes" id="UP000265419">
    <property type="component" value="Unassembled WGS sequence"/>
</dbReference>